<feature type="domain" description="CCHC-type" evidence="11">
    <location>
        <begin position="180"/>
        <end position="194"/>
    </location>
</feature>
<dbReference type="GO" id="GO:0006397">
    <property type="term" value="P:mRNA processing"/>
    <property type="evidence" value="ECO:0007669"/>
    <property type="project" value="UniProtKB-KW"/>
</dbReference>
<dbReference type="PROSITE" id="PS50158">
    <property type="entry name" value="ZF_CCHC"/>
    <property type="match status" value="1"/>
</dbReference>
<dbReference type="GO" id="GO:0003676">
    <property type="term" value="F:nucleic acid binding"/>
    <property type="evidence" value="ECO:0007669"/>
    <property type="project" value="InterPro"/>
</dbReference>
<dbReference type="InterPro" id="IPR041373">
    <property type="entry name" value="RT_RNaseH"/>
</dbReference>
<evidence type="ECO:0000256" key="5">
    <source>
        <dbReference type="ARBA" id="ARBA00022722"/>
    </source>
</evidence>
<evidence type="ECO:0000256" key="7">
    <source>
        <dbReference type="ARBA" id="ARBA00022801"/>
    </source>
</evidence>
<gene>
    <name evidence="13" type="ORF">CTheo_8806</name>
</gene>
<dbReference type="Gene3D" id="3.10.10.10">
    <property type="entry name" value="HIV Type 1 Reverse Transcriptase, subunit A, domain 1"/>
    <property type="match status" value="1"/>
</dbReference>
<keyword evidence="9" id="KW-0863">Zinc-finger</keyword>
<evidence type="ECO:0000256" key="6">
    <source>
        <dbReference type="ARBA" id="ARBA00022759"/>
    </source>
</evidence>
<evidence type="ECO:0000256" key="2">
    <source>
        <dbReference type="ARBA" id="ARBA00022664"/>
    </source>
</evidence>
<organism evidence="13 14">
    <name type="scientific">Ceratobasidium theobromae</name>
    <dbReference type="NCBI Taxonomy" id="1582974"/>
    <lineage>
        <taxon>Eukaryota</taxon>
        <taxon>Fungi</taxon>
        <taxon>Dikarya</taxon>
        <taxon>Basidiomycota</taxon>
        <taxon>Agaricomycotina</taxon>
        <taxon>Agaricomycetes</taxon>
        <taxon>Cantharellales</taxon>
        <taxon>Ceratobasidiaceae</taxon>
        <taxon>Ceratobasidium</taxon>
    </lineage>
</organism>
<keyword evidence="9" id="KW-0862">Zinc</keyword>
<evidence type="ECO:0000256" key="3">
    <source>
        <dbReference type="ARBA" id="ARBA00022679"/>
    </source>
</evidence>
<comment type="caution">
    <text evidence="13">The sequence shown here is derived from an EMBL/GenBank/DDBJ whole genome shotgun (WGS) entry which is preliminary data.</text>
</comment>
<dbReference type="Gene3D" id="3.10.20.370">
    <property type="match status" value="1"/>
</dbReference>
<dbReference type="Pfam" id="PF08284">
    <property type="entry name" value="RVP_2"/>
    <property type="match status" value="1"/>
</dbReference>
<feature type="region of interest" description="Disordered" evidence="10">
    <location>
        <begin position="144"/>
        <end position="168"/>
    </location>
</feature>
<dbReference type="Pfam" id="PF17917">
    <property type="entry name" value="RT_RNaseH"/>
    <property type="match status" value="1"/>
</dbReference>
<keyword evidence="6" id="KW-0255">Endonuclease</keyword>
<keyword evidence="7" id="KW-0378">Hydrolase</keyword>
<evidence type="ECO:0000256" key="10">
    <source>
        <dbReference type="SAM" id="MobiDB-lite"/>
    </source>
</evidence>
<dbReference type="Gene3D" id="4.10.60.10">
    <property type="entry name" value="Zinc finger, CCHC-type"/>
    <property type="match status" value="1"/>
</dbReference>
<dbReference type="CDD" id="cd00303">
    <property type="entry name" value="retropepsin_like"/>
    <property type="match status" value="1"/>
</dbReference>
<sequence>MYSVNLEYGDTPLRDMFYAGLKAQIKEHMLAQDFDHAGTTSFRTLAERALKIDQRIEAFRVGKAEINKETKKSSSSAPTMSNSSRLAVGDYVYTKGKDGRARKGQVSAIKKNSRGGLAPFVRWSDGTTSESQFRYLNRDMRPVLASGGAPSAKTTSSGESSKGPAPMDISAEKGKAAIICNKCGGKGHFAKLCPTKSYSGNALVSDEDTDEEEDTSQLNVHFKALPARTSPGKLSTTLPRPFYGWAMIDSGASSCFIHKKLVEEYKIPTNAKEKAWRLRVIDGREIASGIIDTECSFDLALSGNHIEPITFNVANIGRHDVVLGMSWLKRHSPLIDWKTQTVSFVSDHCVHHCLKNPPIAIRGKTHPWPEDQIAAVNGLPEDFWEFEDIFSEDVTTELPPHREWDLAIDLEENAKPKHGPIYSTGPKEDEEMKTTIERQLKAGHIRPSKSPMASPVLFVRKKNGKLHMVVDYHKLNAMTIKNRYPLPLTNDLIEKLRGAVWFTKLDLKTGYNLVRIREGDEWKTAFKTKYGLFESLVMPFGLTNAPAAFQSFMNDILRDLLDVCVVAYLDDILIYTKDGREVHIEQVKEVLSRLRKHHLYCQLEKCSFIVPEVDYLGLIASGEGVRVDPAKVTQAVDWPKPKNVKNVQEFLGFVNFYRRFIPNYSRKARSLFELLKKDQQWQWTDKADEAFCSLKDALVKAPILLQPDPNKEFYLECDSSNYATGAILSQKGQDEKLHPIAFFSKSLTPAERNYDIFDKELLAVIKSLKEWRHLLEGTELPVQILTDHKNLEYFMTKKALNKRQIRWANFLADYNFVLKYRPGTQNKKADILSCRADHEPEEGGETAVLLNPDLFIAAIMTDNDLDDAIRDALRDDPKIKPFLEQLEAGKEVENWTFDNGLLSFNGRIYVPQEKELRRSLIESRHDAPSAGHPGQFRTLELLQRNYYWPGMKKSIALLRVS</sequence>
<evidence type="ECO:0000256" key="1">
    <source>
        <dbReference type="ARBA" id="ARBA00012493"/>
    </source>
</evidence>
<dbReference type="GO" id="GO:0004519">
    <property type="term" value="F:endonuclease activity"/>
    <property type="evidence" value="ECO:0007669"/>
    <property type="project" value="UniProtKB-KW"/>
</dbReference>
<dbReference type="PANTHER" id="PTHR37984:SF5">
    <property type="entry name" value="PROTEIN NYNRIN-LIKE"/>
    <property type="match status" value="1"/>
</dbReference>
<evidence type="ECO:0000256" key="9">
    <source>
        <dbReference type="PROSITE-ProRule" id="PRU00047"/>
    </source>
</evidence>
<dbReference type="SUPFAM" id="SSF57756">
    <property type="entry name" value="Retrovirus zinc finger-like domains"/>
    <property type="match status" value="1"/>
</dbReference>
<keyword evidence="14" id="KW-1185">Reference proteome</keyword>
<dbReference type="InterPro" id="IPR001878">
    <property type="entry name" value="Znf_CCHC"/>
</dbReference>
<dbReference type="Gene3D" id="3.30.70.270">
    <property type="match status" value="2"/>
</dbReference>
<dbReference type="GO" id="GO:0016787">
    <property type="term" value="F:hydrolase activity"/>
    <property type="evidence" value="ECO:0007669"/>
    <property type="project" value="UniProtKB-KW"/>
</dbReference>
<dbReference type="CDD" id="cd01647">
    <property type="entry name" value="RT_LTR"/>
    <property type="match status" value="1"/>
</dbReference>
<evidence type="ECO:0000313" key="13">
    <source>
        <dbReference type="EMBL" id="KAB5587753.1"/>
    </source>
</evidence>
<dbReference type="AlphaFoldDB" id="A0A5N5Q8D0"/>
<protein>
    <recommendedName>
        <fullName evidence="1">RNA-directed DNA polymerase</fullName>
        <ecNumber evidence="1">2.7.7.49</ecNumber>
    </recommendedName>
</protein>
<dbReference type="InterPro" id="IPR050951">
    <property type="entry name" value="Retrovirus_Pol_polyprotein"/>
</dbReference>
<dbReference type="InterPro" id="IPR043128">
    <property type="entry name" value="Rev_trsase/Diguanyl_cyclase"/>
</dbReference>
<dbReference type="InterPro" id="IPR041588">
    <property type="entry name" value="Integrase_H2C2"/>
</dbReference>
<dbReference type="FunFam" id="3.30.70.270:FF:000020">
    <property type="entry name" value="Transposon Tf2-6 polyprotein-like Protein"/>
    <property type="match status" value="1"/>
</dbReference>
<name>A0A5N5Q8D0_9AGAM</name>
<dbReference type="EC" id="2.7.7.49" evidence="1"/>
<dbReference type="InterPro" id="IPR000477">
    <property type="entry name" value="RT_dom"/>
</dbReference>
<dbReference type="GO" id="GO:0003964">
    <property type="term" value="F:RNA-directed DNA polymerase activity"/>
    <property type="evidence" value="ECO:0007669"/>
    <property type="project" value="UniProtKB-KW"/>
</dbReference>
<evidence type="ECO:0000256" key="4">
    <source>
        <dbReference type="ARBA" id="ARBA00022695"/>
    </source>
</evidence>
<dbReference type="SUPFAM" id="SSF56672">
    <property type="entry name" value="DNA/RNA polymerases"/>
    <property type="match status" value="1"/>
</dbReference>
<reference evidence="13 14" key="1">
    <citation type="journal article" date="2019" name="Fungal Biol. Biotechnol.">
        <title>Draft genome sequence of fastidious pathogen Ceratobasidium theobromae, which causes vascular-streak dieback in Theobroma cacao.</title>
        <authorList>
            <person name="Ali S.S."/>
            <person name="Asman A."/>
            <person name="Shao J."/>
            <person name="Firmansyah A.P."/>
            <person name="Susilo A.W."/>
            <person name="Rosmana A."/>
            <person name="McMahon P."/>
            <person name="Junaid M."/>
            <person name="Guest D."/>
            <person name="Kheng T.Y."/>
            <person name="Meinhardt L.W."/>
            <person name="Bailey B.A."/>
        </authorList>
    </citation>
    <scope>NUCLEOTIDE SEQUENCE [LARGE SCALE GENOMIC DNA]</scope>
    <source>
        <strain evidence="13 14">CT2</strain>
    </source>
</reference>
<evidence type="ECO:0000313" key="14">
    <source>
        <dbReference type="Proteomes" id="UP000383932"/>
    </source>
</evidence>
<evidence type="ECO:0000259" key="11">
    <source>
        <dbReference type="PROSITE" id="PS50158"/>
    </source>
</evidence>
<keyword evidence="9" id="KW-0479">Metal-binding</keyword>
<dbReference type="EMBL" id="SSOP01000808">
    <property type="protein sequence ID" value="KAB5587753.1"/>
    <property type="molecule type" value="Genomic_DNA"/>
</dbReference>
<dbReference type="Gene3D" id="2.40.70.10">
    <property type="entry name" value="Acid Proteases"/>
    <property type="match status" value="1"/>
</dbReference>
<keyword evidence="3" id="KW-0808">Transferase</keyword>
<dbReference type="Pfam" id="PF00078">
    <property type="entry name" value="RVT_1"/>
    <property type="match status" value="1"/>
</dbReference>
<keyword evidence="4" id="KW-0548">Nucleotidyltransferase</keyword>
<dbReference type="PANTHER" id="PTHR37984">
    <property type="entry name" value="PROTEIN CBG26694"/>
    <property type="match status" value="1"/>
</dbReference>
<evidence type="ECO:0000259" key="12">
    <source>
        <dbReference type="PROSITE" id="PS50878"/>
    </source>
</evidence>
<dbReference type="Proteomes" id="UP000383932">
    <property type="component" value="Unassembled WGS sequence"/>
</dbReference>
<dbReference type="Pfam" id="PF17921">
    <property type="entry name" value="Integrase_H2C2"/>
    <property type="match status" value="1"/>
</dbReference>
<accession>A0A5N5Q8D0</accession>
<dbReference type="SUPFAM" id="SSF50630">
    <property type="entry name" value="Acid proteases"/>
    <property type="match status" value="1"/>
</dbReference>
<dbReference type="FunFam" id="3.10.20.370:FF:000003">
    <property type="entry name" value="Transposon Tf2-6 polyprotein"/>
    <property type="match status" value="1"/>
</dbReference>
<keyword evidence="8" id="KW-0695">RNA-directed DNA polymerase</keyword>
<feature type="domain" description="Reverse transcriptase" evidence="12">
    <location>
        <begin position="440"/>
        <end position="620"/>
    </location>
</feature>
<keyword evidence="5" id="KW-0540">Nuclease</keyword>
<dbReference type="OrthoDB" id="2802569at2759"/>
<dbReference type="CDD" id="cd09274">
    <property type="entry name" value="RNase_HI_RT_Ty3"/>
    <property type="match status" value="1"/>
</dbReference>
<dbReference type="Gene3D" id="1.10.340.70">
    <property type="match status" value="1"/>
</dbReference>
<dbReference type="GO" id="GO:0008270">
    <property type="term" value="F:zinc ion binding"/>
    <property type="evidence" value="ECO:0007669"/>
    <property type="project" value="UniProtKB-KW"/>
</dbReference>
<keyword evidence="2" id="KW-0507">mRNA processing</keyword>
<dbReference type="PROSITE" id="PS50878">
    <property type="entry name" value="RT_POL"/>
    <property type="match status" value="1"/>
</dbReference>
<evidence type="ECO:0000256" key="8">
    <source>
        <dbReference type="ARBA" id="ARBA00022918"/>
    </source>
</evidence>
<dbReference type="InterPro" id="IPR036875">
    <property type="entry name" value="Znf_CCHC_sf"/>
</dbReference>
<dbReference type="InterPro" id="IPR021109">
    <property type="entry name" value="Peptidase_aspartic_dom_sf"/>
</dbReference>
<proteinExistence type="predicted"/>
<dbReference type="InterPro" id="IPR043502">
    <property type="entry name" value="DNA/RNA_pol_sf"/>
</dbReference>